<proteinExistence type="predicted"/>
<organism evidence="1">
    <name type="scientific">marine metagenome</name>
    <dbReference type="NCBI Taxonomy" id="408172"/>
    <lineage>
        <taxon>unclassified sequences</taxon>
        <taxon>metagenomes</taxon>
        <taxon>ecological metagenomes</taxon>
    </lineage>
</organism>
<gene>
    <name evidence="1" type="ORF">METZ01_LOCUS276117</name>
</gene>
<sequence>MNIKYLITSTIIAFFVICGLSIFSVAQAECSGCGEEGHEQCLEGADHSHATVQEHEHTEGIWLDHKHIEEGAMSTPPEVVFAVCVFADGTLIDHKGANSMSDCLKTKREVEKAWRNRSDQTDSVEINGITYKIDGESLAFMCDLVDAQVHHYEDGTWEIIQILGKHKKDE</sequence>
<dbReference type="AlphaFoldDB" id="A0A382KIM8"/>
<dbReference type="EMBL" id="UINC01080380">
    <property type="protein sequence ID" value="SVC23263.1"/>
    <property type="molecule type" value="Genomic_DNA"/>
</dbReference>
<protein>
    <submittedName>
        <fullName evidence="1">Uncharacterized protein</fullName>
    </submittedName>
</protein>
<reference evidence="1" key="1">
    <citation type="submission" date="2018-05" db="EMBL/GenBank/DDBJ databases">
        <authorList>
            <person name="Lanie J.A."/>
            <person name="Ng W.-L."/>
            <person name="Kazmierczak K.M."/>
            <person name="Andrzejewski T.M."/>
            <person name="Davidsen T.M."/>
            <person name="Wayne K.J."/>
            <person name="Tettelin H."/>
            <person name="Glass J.I."/>
            <person name="Rusch D."/>
            <person name="Podicherti R."/>
            <person name="Tsui H.-C.T."/>
            <person name="Winkler M.E."/>
        </authorList>
    </citation>
    <scope>NUCLEOTIDE SEQUENCE</scope>
</reference>
<name>A0A382KIM8_9ZZZZ</name>
<evidence type="ECO:0000313" key="1">
    <source>
        <dbReference type="EMBL" id="SVC23263.1"/>
    </source>
</evidence>
<accession>A0A382KIM8</accession>